<dbReference type="InterPro" id="IPR002543">
    <property type="entry name" value="FtsK_dom"/>
</dbReference>
<evidence type="ECO:0000256" key="4">
    <source>
        <dbReference type="PROSITE-ProRule" id="PRU00289"/>
    </source>
</evidence>
<reference evidence="8 9" key="1">
    <citation type="submission" date="2019-04" db="EMBL/GenBank/DDBJ databases">
        <title>Streptomyces oryziradicis sp. nov., a novel actinomycete isolated from rhizosphere soil of rice (Oryza sativa L.).</title>
        <authorList>
            <person name="Li C."/>
        </authorList>
    </citation>
    <scope>NUCLEOTIDE SEQUENCE [LARGE SCALE GENOMIC DNA]</scope>
    <source>
        <strain evidence="8 9">NEAU-C40</strain>
    </source>
</reference>
<feature type="domain" description="FHA" evidence="6">
    <location>
        <begin position="123"/>
        <end position="173"/>
    </location>
</feature>
<protein>
    <submittedName>
        <fullName evidence="8">FHA domain-containing protein</fullName>
    </submittedName>
</protein>
<feature type="compositionally biased region" description="Low complexity" evidence="5">
    <location>
        <begin position="289"/>
        <end position="300"/>
    </location>
</feature>
<organism evidence="8 9">
    <name type="scientific">Actinacidiphila oryziradicis</name>
    <dbReference type="NCBI Taxonomy" id="2571141"/>
    <lineage>
        <taxon>Bacteria</taxon>
        <taxon>Bacillati</taxon>
        <taxon>Actinomycetota</taxon>
        <taxon>Actinomycetes</taxon>
        <taxon>Kitasatosporales</taxon>
        <taxon>Streptomycetaceae</taxon>
        <taxon>Actinacidiphila</taxon>
    </lineage>
</organism>
<dbReference type="InterPro" id="IPR050206">
    <property type="entry name" value="FtsK/SpoIIIE/SftA"/>
</dbReference>
<dbReference type="InterPro" id="IPR008984">
    <property type="entry name" value="SMAD_FHA_dom_sf"/>
</dbReference>
<dbReference type="Gene3D" id="2.60.200.20">
    <property type="match status" value="1"/>
</dbReference>
<dbReference type="InterPro" id="IPR027417">
    <property type="entry name" value="P-loop_NTPase"/>
</dbReference>
<keyword evidence="2 4" id="KW-0547">Nucleotide-binding</keyword>
<proteinExistence type="predicted"/>
<evidence type="ECO:0000313" key="8">
    <source>
        <dbReference type="EMBL" id="TKA13499.1"/>
    </source>
</evidence>
<evidence type="ECO:0000256" key="3">
    <source>
        <dbReference type="ARBA" id="ARBA00022840"/>
    </source>
</evidence>
<dbReference type="Proteomes" id="UP000305778">
    <property type="component" value="Unassembled WGS sequence"/>
</dbReference>
<dbReference type="Gene3D" id="3.40.50.300">
    <property type="entry name" value="P-loop containing nucleotide triphosphate hydrolases"/>
    <property type="match status" value="2"/>
</dbReference>
<dbReference type="CDD" id="cd00060">
    <property type="entry name" value="FHA"/>
    <property type="match status" value="1"/>
</dbReference>
<evidence type="ECO:0000256" key="5">
    <source>
        <dbReference type="SAM" id="MobiDB-lite"/>
    </source>
</evidence>
<dbReference type="InterPro" id="IPR003593">
    <property type="entry name" value="AAA+_ATPase"/>
</dbReference>
<dbReference type="AlphaFoldDB" id="A0A4V5N0V1"/>
<keyword evidence="3 4" id="KW-0067">ATP-binding</keyword>
<dbReference type="GO" id="GO:0003677">
    <property type="term" value="F:DNA binding"/>
    <property type="evidence" value="ECO:0007669"/>
    <property type="project" value="InterPro"/>
</dbReference>
<feature type="domain" description="FtsK" evidence="7">
    <location>
        <begin position="798"/>
        <end position="1022"/>
    </location>
</feature>
<dbReference type="OrthoDB" id="9807790at2"/>
<dbReference type="RefSeq" id="WP_136721658.1">
    <property type="nucleotide sequence ID" value="NZ_SUMC01000001.1"/>
</dbReference>
<dbReference type="InterPro" id="IPR000253">
    <property type="entry name" value="FHA_dom"/>
</dbReference>
<gene>
    <name evidence="8" type="ORF">FCI23_02095</name>
</gene>
<dbReference type="Pfam" id="PF00498">
    <property type="entry name" value="FHA"/>
    <property type="match status" value="1"/>
</dbReference>
<feature type="compositionally biased region" description="Basic and acidic residues" evidence="5">
    <location>
        <begin position="310"/>
        <end position="322"/>
    </location>
</feature>
<dbReference type="PROSITE" id="PS50901">
    <property type="entry name" value="FTSK"/>
    <property type="match status" value="1"/>
</dbReference>
<name>A0A4V5N0V1_9ACTN</name>
<dbReference type="PANTHER" id="PTHR22683:SF1">
    <property type="entry name" value="TYPE VII SECRETION SYSTEM PROTEIN ESSC"/>
    <property type="match status" value="1"/>
</dbReference>
<evidence type="ECO:0000259" key="6">
    <source>
        <dbReference type="PROSITE" id="PS50006"/>
    </source>
</evidence>
<keyword evidence="1" id="KW-0597">Phosphoprotein</keyword>
<dbReference type="Pfam" id="PF01580">
    <property type="entry name" value="FtsK_SpoIIIE"/>
    <property type="match status" value="1"/>
</dbReference>
<sequence length="1122" mass="114871">MQIRLTVLGPRSGRAARSYDVLVTAPAGTSLAAVAGALATGSGSGQPARASGSTPVLYAGADRLDPQTAVLGVPPLVDGAVLALHAPADTHAGPRPAASAAARLHVIGGPDAGGVHLLQGGKVRIGRSADADVPLDDPDVSRLHCEVTVGDDGRVTVADLRSTNGTSVDDRPVGEQAVPLPGGALLRLGESTLCLEPPTPGAVVPSPPPSIPAIPDGDGHLRVSLPPAAWPDRVPGATPAAAGGGAHTSRFSAPGATGRADGPPRPVVVGGRAGGHPTAGRHDQGPGAGAAPAGGPAAQGDSPARPSATRGEDEAHPRHDRAPGAPVPEQPAADRARREWLRPARGAAEEGRPAPGDAAPGRAAAEPDAARRPDAAGTASAGSPDPASRSGQGDMTIQHRWTGGGPDPRAGTEGSGRQDTPGSRMASAIGAWARRLTAGRPEAAGAEPVADDDRLGAEAAALRQRWPDPAEVLLTALGPGPRLWERGAGHPDALTVRLGTADLLAEDGFGTLPAVPFTVDLRDPHTYALGLAGPRPRLAGLARSVIAQLVALHPPSTLEVVLVSADRGRPAEQRAEEWAWLNWLPHLRPAHGQDCRLLLALSREQAEARTAELVRRLEDGALGPAWAAAGPDAVAQAADHREGPYTLLVLDGDPGSAALREAIGRIASTGPSAGVHVLCLAERPELLAAECGALALLEGDVATALRIEPYGPERMTLDAVSSAWAERFSRALAPLREGDAAGPASRSALPETARLLDALDLALATPAKITARWSDAARIPAGSGSVPAVPVVLGVGPAGPVVVDLVSEGPHLLAGGAPGSGKTELLRSVAAAVAAADRPDRLALVLIDGGGLERGEGLRCCTDLPHVSTYLSATDPLRMREFAQALSAELKRREAVLEGVDFDRWRRPAVPRQSSAAVRADGRKPSEQGTLRLQIRTEPPVPRLVVLVDDFDALVAPALGSTGRPAAGSVVRALEAVARDGARLGVHLITATGRPERTAETDADEQSRLRIALRTEEPESAALLVAVDDPAGIEDSLVGRGYLRRPGGAVLPFQTGRITGRIPRTATLRPTVVPLEWERMGDPPARRTLRELGNGPTDLALLASALQRAADSAGAEAAPPLV</sequence>
<feature type="region of interest" description="Disordered" evidence="5">
    <location>
        <begin position="226"/>
        <end position="425"/>
    </location>
</feature>
<evidence type="ECO:0000256" key="1">
    <source>
        <dbReference type="ARBA" id="ARBA00022553"/>
    </source>
</evidence>
<feature type="compositionally biased region" description="Low complexity" evidence="5">
    <location>
        <begin position="353"/>
        <end position="367"/>
    </location>
</feature>
<dbReference type="EMBL" id="SUMC01000001">
    <property type="protein sequence ID" value="TKA13499.1"/>
    <property type="molecule type" value="Genomic_DNA"/>
</dbReference>
<feature type="binding site" evidence="4">
    <location>
        <begin position="816"/>
        <end position="823"/>
    </location>
    <ligand>
        <name>ATP</name>
        <dbReference type="ChEBI" id="CHEBI:30616"/>
    </ligand>
</feature>
<feature type="compositionally biased region" description="Basic and acidic residues" evidence="5">
    <location>
        <begin position="332"/>
        <end position="352"/>
    </location>
</feature>
<evidence type="ECO:0000259" key="7">
    <source>
        <dbReference type="PROSITE" id="PS50901"/>
    </source>
</evidence>
<evidence type="ECO:0000313" key="9">
    <source>
        <dbReference type="Proteomes" id="UP000305778"/>
    </source>
</evidence>
<accession>A0A4V5N0V1</accession>
<dbReference type="SMART" id="SM00240">
    <property type="entry name" value="FHA"/>
    <property type="match status" value="1"/>
</dbReference>
<dbReference type="PANTHER" id="PTHR22683">
    <property type="entry name" value="SPORULATION PROTEIN RELATED"/>
    <property type="match status" value="1"/>
</dbReference>
<keyword evidence="9" id="KW-1185">Reference proteome</keyword>
<dbReference type="GO" id="GO:0005524">
    <property type="term" value="F:ATP binding"/>
    <property type="evidence" value="ECO:0007669"/>
    <property type="project" value="UniProtKB-UniRule"/>
</dbReference>
<dbReference type="SMART" id="SM00382">
    <property type="entry name" value="AAA"/>
    <property type="match status" value="1"/>
</dbReference>
<dbReference type="PROSITE" id="PS50006">
    <property type="entry name" value="FHA_DOMAIN"/>
    <property type="match status" value="1"/>
</dbReference>
<dbReference type="SUPFAM" id="SSF52540">
    <property type="entry name" value="P-loop containing nucleoside triphosphate hydrolases"/>
    <property type="match status" value="1"/>
</dbReference>
<evidence type="ECO:0000256" key="2">
    <source>
        <dbReference type="ARBA" id="ARBA00022741"/>
    </source>
</evidence>
<dbReference type="SUPFAM" id="SSF49879">
    <property type="entry name" value="SMAD/FHA domain"/>
    <property type="match status" value="1"/>
</dbReference>
<comment type="caution">
    <text evidence="8">The sequence shown here is derived from an EMBL/GenBank/DDBJ whole genome shotgun (WGS) entry which is preliminary data.</text>
</comment>